<dbReference type="EMBL" id="JAYFSO010000022">
    <property type="protein sequence ID" value="MEA5125388.1"/>
    <property type="molecule type" value="Genomic_DNA"/>
</dbReference>
<evidence type="ECO:0000313" key="1">
    <source>
        <dbReference type="EMBL" id="MEA5125388.1"/>
    </source>
</evidence>
<name>A0A1A9MCA8_9XANT</name>
<reference evidence="1 4" key="2">
    <citation type="submission" date="2023-12" db="EMBL/GenBank/DDBJ databases">
        <title>Genome sequencing of Xanthomonas floridensis.</title>
        <authorList>
            <person name="Greer S."/>
            <person name="Harrison J."/>
            <person name="Grant M."/>
            <person name="Vicente J."/>
            <person name="Studholme D."/>
        </authorList>
    </citation>
    <scope>NUCLEOTIDE SEQUENCE [LARGE SCALE GENOMIC DNA]</scope>
    <source>
        <strain evidence="1 4">WHRI 8848</strain>
    </source>
</reference>
<comment type="caution">
    <text evidence="2">The sequence shown here is derived from an EMBL/GenBank/DDBJ whole genome shotgun (WGS) entry which is preliminary data.</text>
</comment>
<dbReference type="STRING" id="1843580.A7D17_18720"/>
<gene>
    <name evidence="2" type="ORF">A7D17_18720</name>
    <name evidence="1" type="ORF">VB146_16315</name>
</gene>
<proteinExistence type="predicted"/>
<organism evidence="2 3">
    <name type="scientific">Xanthomonas floridensis</name>
    <dbReference type="NCBI Taxonomy" id="1843580"/>
    <lineage>
        <taxon>Bacteria</taxon>
        <taxon>Pseudomonadati</taxon>
        <taxon>Pseudomonadota</taxon>
        <taxon>Gammaproteobacteria</taxon>
        <taxon>Lysobacterales</taxon>
        <taxon>Lysobacteraceae</taxon>
        <taxon>Xanthomonas</taxon>
    </lineage>
</organism>
<dbReference type="Proteomes" id="UP001303614">
    <property type="component" value="Unassembled WGS sequence"/>
</dbReference>
<reference evidence="2 3" key="1">
    <citation type="submission" date="2016-05" db="EMBL/GenBank/DDBJ databases">
        <title>Pathogenic, phenotypic and molecular characterisation of Xanthomonas nasturtii sp. nov. and Xanthomonas floridensis sp. nov., new species of Xanthomonas associated with watercress production in Florida.</title>
        <authorList>
            <person name="Vicente J.G."/>
            <person name="Rothwell S."/>
            <person name="Holub E.B."/>
            <person name="Studholme D.J."/>
        </authorList>
    </citation>
    <scope>NUCLEOTIDE SEQUENCE [LARGE SCALE GENOMIC DNA]</scope>
    <source>
        <strain evidence="2 3">WHRI 8848</strain>
    </source>
</reference>
<accession>A0A1A9MCA8</accession>
<keyword evidence="4" id="KW-1185">Reference proteome</keyword>
<dbReference type="InterPro" id="IPR018680">
    <property type="entry name" value="DUF2164"/>
</dbReference>
<evidence type="ECO:0000313" key="4">
    <source>
        <dbReference type="Proteomes" id="UP001303614"/>
    </source>
</evidence>
<dbReference type="Proteomes" id="UP000077659">
    <property type="component" value="Unassembled WGS sequence"/>
</dbReference>
<dbReference type="OrthoDB" id="6629495at2"/>
<protein>
    <submittedName>
        <fullName evidence="1">DUF2164 domain-containing protein</fullName>
    </submittedName>
</protein>
<dbReference type="AlphaFoldDB" id="A0A1A9MCA8"/>
<dbReference type="Pfam" id="PF09932">
    <property type="entry name" value="DUF2164"/>
    <property type="match status" value="1"/>
</dbReference>
<dbReference type="RefSeq" id="WP_064509318.1">
    <property type="nucleotide sequence ID" value="NZ_JAYFSN010000022.1"/>
</dbReference>
<dbReference type="EMBL" id="LXNG01000019">
    <property type="protein sequence ID" value="OAG67230.1"/>
    <property type="molecule type" value="Genomic_DNA"/>
</dbReference>
<evidence type="ECO:0000313" key="3">
    <source>
        <dbReference type="Proteomes" id="UP000077659"/>
    </source>
</evidence>
<evidence type="ECO:0000313" key="2">
    <source>
        <dbReference type="EMBL" id="OAG67230.1"/>
    </source>
</evidence>
<sequence>MTEITFTEGERAAIIRKVQLYFSEELKQQIGRFDAEFLLDFFAEEVGAYFYNRGVYDAQAIIAKQLDDLGESIYQLERPTEFKK</sequence>